<evidence type="ECO:0000256" key="1">
    <source>
        <dbReference type="SAM" id="Phobius"/>
    </source>
</evidence>
<dbReference type="AlphaFoldDB" id="I3SVJ8"/>
<reference evidence="2" key="1">
    <citation type="submission" date="2012-05" db="EMBL/GenBank/DDBJ databases">
        <authorList>
            <person name="Krishnakumar V."/>
            <person name="Cheung F."/>
            <person name="Xiao Y."/>
            <person name="Chan A."/>
            <person name="Moskal W.A."/>
            <person name="Town C.D."/>
        </authorList>
    </citation>
    <scope>NUCLEOTIDE SEQUENCE</scope>
</reference>
<evidence type="ECO:0000313" key="2">
    <source>
        <dbReference type="EMBL" id="AFK44290.1"/>
    </source>
</evidence>
<dbReference type="EMBL" id="BT144496">
    <property type="protein sequence ID" value="AFK44290.1"/>
    <property type="molecule type" value="mRNA"/>
</dbReference>
<keyword evidence="1" id="KW-0812">Transmembrane</keyword>
<organism evidence="2">
    <name type="scientific">Lotus japonicus</name>
    <name type="common">Lotus corniculatus var. japonicus</name>
    <dbReference type="NCBI Taxonomy" id="34305"/>
    <lineage>
        <taxon>Eukaryota</taxon>
        <taxon>Viridiplantae</taxon>
        <taxon>Streptophyta</taxon>
        <taxon>Embryophyta</taxon>
        <taxon>Tracheophyta</taxon>
        <taxon>Spermatophyta</taxon>
        <taxon>Magnoliopsida</taxon>
        <taxon>eudicotyledons</taxon>
        <taxon>Gunneridae</taxon>
        <taxon>Pentapetalae</taxon>
        <taxon>rosids</taxon>
        <taxon>fabids</taxon>
        <taxon>Fabales</taxon>
        <taxon>Fabaceae</taxon>
        <taxon>Papilionoideae</taxon>
        <taxon>50 kb inversion clade</taxon>
        <taxon>NPAAA clade</taxon>
        <taxon>Hologalegina</taxon>
        <taxon>robinioid clade</taxon>
        <taxon>Loteae</taxon>
        <taxon>Lotus</taxon>
    </lineage>
</organism>
<protein>
    <submittedName>
        <fullName evidence="2">Uncharacterized protein</fullName>
    </submittedName>
</protein>
<proteinExistence type="evidence at transcript level"/>
<sequence>MALGHSASGMASFSRISTGVVCTLSPITTMLLLSFVYLSAAEVLSCSRAEILVALLTGSTKTSEEASQRIEPL</sequence>
<keyword evidence="1" id="KW-1133">Transmembrane helix</keyword>
<name>I3SVJ8_LOTJA</name>
<feature type="transmembrane region" description="Helical" evidence="1">
    <location>
        <begin position="16"/>
        <end position="38"/>
    </location>
</feature>
<accession>I3SVJ8</accession>
<keyword evidence="1" id="KW-0472">Membrane</keyword>